<gene>
    <name evidence="2" type="ORF">SAMN02745221_02048</name>
</gene>
<dbReference type="PANTHER" id="PTHR35983:SF1">
    <property type="entry name" value="UPF0166 PROTEIN TM_0021"/>
    <property type="match status" value="1"/>
</dbReference>
<dbReference type="AlphaFoldDB" id="A0A1M5RJF2"/>
<dbReference type="EMBL" id="FQWY01000050">
    <property type="protein sequence ID" value="SHH26320.1"/>
    <property type="molecule type" value="Genomic_DNA"/>
</dbReference>
<dbReference type="InterPro" id="IPR015867">
    <property type="entry name" value="N-reg_PII/ATP_PRibTrfase_C"/>
</dbReference>
<dbReference type="Pfam" id="PF02641">
    <property type="entry name" value="DUF190"/>
    <property type="match status" value="1"/>
</dbReference>
<dbReference type="InterPro" id="IPR011322">
    <property type="entry name" value="N-reg_PII-like_a/b"/>
</dbReference>
<dbReference type="SUPFAM" id="SSF54913">
    <property type="entry name" value="GlnB-like"/>
    <property type="match status" value="1"/>
</dbReference>
<dbReference type="STRING" id="1123382.SAMN02745221_02048"/>
<dbReference type="RefSeq" id="WP_073093411.1">
    <property type="nucleotide sequence ID" value="NZ_FQWY01000050.1"/>
</dbReference>
<dbReference type="Gene3D" id="3.30.70.120">
    <property type="match status" value="1"/>
</dbReference>
<comment type="similarity">
    <text evidence="1">Belongs to the UPF0166 family.</text>
</comment>
<accession>A0A1M5RJF2</accession>
<reference evidence="3" key="1">
    <citation type="submission" date="2016-11" db="EMBL/GenBank/DDBJ databases">
        <authorList>
            <person name="Varghese N."/>
            <person name="Submissions S."/>
        </authorList>
    </citation>
    <scope>NUCLEOTIDE SEQUENCE [LARGE SCALE GENOMIC DNA]</scope>
    <source>
        <strain evidence="3">DSM 11003</strain>
    </source>
</reference>
<sequence>MATFKFSGPAKRLRIFVGEGHKYKNMPLYHALVLKAKELDMAGATVTKGIEGFGGHSRIVTSRIVDISSDLPVVVEIVDSVEYIEKYLQEIDGMIKEGLITLDDVEIIKYSSLEGERLKRIKKENQSEPDKK</sequence>
<evidence type="ECO:0000256" key="1">
    <source>
        <dbReference type="ARBA" id="ARBA00010554"/>
    </source>
</evidence>
<dbReference type="Proteomes" id="UP000242329">
    <property type="component" value="Unassembled WGS sequence"/>
</dbReference>
<evidence type="ECO:0000313" key="3">
    <source>
        <dbReference type="Proteomes" id="UP000242329"/>
    </source>
</evidence>
<keyword evidence="3" id="KW-1185">Reference proteome</keyword>
<protein>
    <submittedName>
        <fullName evidence="2">Uncharacterized protein</fullName>
    </submittedName>
</protein>
<proteinExistence type="inferred from homology"/>
<dbReference type="InterPro" id="IPR003793">
    <property type="entry name" value="UPF0166"/>
</dbReference>
<dbReference type="PANTHER" id="PTHR35983">
    <property type="entry name" value="UPF0166 PROTEIN TM_0021"/>
    <property type="match status" value="1"/>
</dbReference>
<evidence type="ECO:0000313" key="2">
    <source>
        <dbReference type="EMBL" id="SHH26320.1"/>
    </source>
</evidence>
<organism evidence="2 3">
    <name type="scientific">Thermosyntropha lipolytica DSM 11003</name>
    <dbReference type="NCBI Taxonomy" id="1123382"/>
    <lineage>
        <taxon>Bacteria</taxon>
        <taxon>Bacillati</taxon>
        <taxon>Bacillota</taxon>
        <taxon>Clostridia</taxon>
        <taxon>Eubacteriales</taxon>
        <taxon>Syntrophomonadaceae</taxon>
        <taxon>Thermosyntropha</taxon>
    </lineage>
</organism>
<name>A0A1M5RJF2_9FIRM</name>